<evidence type="ECO:0000256" key="1">
    <source>
        <dbReference type="SAM" id="Phobius"/>
    </source>
</evidence>
<organism evidence="2 3">
    <name type="scientific">Plakobranchus ocellatus</name>
    <dbReference type="NCBI Taxonomy" id="259542"/>
    <lineage>
        <taxon>Eukaryota</taxon>
        <taxon>Metazoa</taxon>
        <taxon>Spiralia</taxon>
        <taxon>Lophotrochozoa</taxon>
        <taxon>Mollusca</taxon>
        <taxon>Gastropoda</taxon>
        <taxon>Heterobranchia</taxon>
        <taxon>Euthyneura</taxon>
        <taxon>Panpulmonata</taxon>
        <taxon>Sacoglossa</taxon>
        <taxon>Placobranchoidea</taxon>
        <taxon>Plakobranchidae</taxon>
        <taxon>Plakobranchus</taxon>
    </lineage>
</organism>
<reference evidence="2 3" key="1">
    <citation type="journal article" date="2021" name="Elife">
        <title>Chloroplast acquisition without the gene transfer in kleptoplastic sea slugs, Plakobranchus ocellatus.</title>
        <authorList>
            <person name="Maeda T."/>
            <person name="Takahashi S."/>
            <person name="Yoshida T."/>
            <person name="Shimamura S."/>
            <person name="Takaki Y."/>
            <person name="Nagai Y."/>
            <person name="Toyoda A."/>
            <person name="Suzuki Y."/>
            <person name="Arimoto A."/>
            <person name="Ishii H."/>
            <person name="Satoh N."/>
            <person name="Nishiyama T."/>
            <person name="Hasebe M."/>
            <person name="Maruyama T."/>
            <person name="Minagawa J."/>
            <person name="Obokata J."/>
            <person name="Shigenobu S."/>
        </authorList>
    </citation>
    <scope>NUCLEOTIDE SEQUENCE [LARGE SCALE GENOMIC DNA]</scope>
</reference>
<gene>
    <name evidence="2" type="ORF">PoB_007065000</name>
</gene>
<dbReference type="Proteomes" id="UP000735302">
    <property type="component" value="Unassembled WGS sequence"/>
</dbReference>
<protein>
    <submittedName>
        <fullName evidence="2">Uncharacterized protein</fullName>
    </submittedName>
</protein>
<sequence length="223" mass="24397">MEATTPGPQGVNFGVIWSIFDGIFSEGLDNLVGDNSSGGSKEQLQMARNLGKVINERSVDPRLGMYWQFDMADTSTVTNNLYSDFGSDTSNNDTRGVFKPFPNGGEGLVSPLEKLGINFNGAAESLFSFYQNRNSYANYSYGMEDANNSSGLQDDGEGHGWDNLWRGIPLGIVLAFLCLLTTAGNIMVLHAVRTEKRLQTVSTVVWLEEGGRQIEVEEKLSGF</sequence>
<accession>A0AAV4DJG8</accession>
<keyword evidence="1" id="KW-0812">Transmembrane</keyword>
<proteinExistence type="predicted"/>
<dbReference type="AlphaFoldDB" id="A0AAV4DJG8"/>
<name>A0AAV4DJG8_9GAST</name>
<keyword evidence="3" id="KW-1185">Reference proteome</keyword>
<evidence type="ECO:0000313" key="3">
    <source>
        <dbReference type="Proteomes" id="UP000735302"/>
    </source>
</evidence>
<keyword evidence="1" id="KW-1133">Transmembrane helix</keyword>
<evidence type="ECO:0000313" key="2">
    <source>
        <dbReference type="EMBL" id="GFO44145.1"/>
    </source>
</evidence>
<keyword evidence="1" id="KW-0472">Membrane</keyword>
<dbReference type="EMBL" id="BLXT01007928">
    <property type="protein sequence ID" value="GFO44145.1"/>
    <property type="molecule type" value="Genomic_DNA"/>
</dbReference>
<comment type="caution">
    <text evidence="2">The sequence shown here is derived from an EMBL/GenBank/DDBJ whole genome shotgun (WGS) entry which is preliminary data.</text>
</comment>
<feature type="transmembrane region" description="Helical" evidence="1">
    <location>
        <begin position="168"/>
        <end position="189"/>
    </location>
</feature>